<reference evidence="1 2" key="1">
    <citation type="submission" date="2018-06" db="EMBL/GenBank/DDBJ databases">
        <authorList>
            <consortium name="Pathogen Informatics"/>
            <person name="Doyle S."/>
        </authorList>
    </citation>
    <scope>NUCLEOTIDE SEQUENCE [LARGE SCALE GENOMIC DNA]</scope>
    <source>
        <strain evidence="1 2">NCTC8258</strain>
    </source>
</reference>
<evidence type="ECO:0000313" key="2">
    <source>
        <dbReference type="Proteomes" id="UP000255509"/>
    </source>
</evidence>
<protein>
    <submittedName>
        <fullName evidence="1">Hydrolase</fullName>
    </submittedName>
</protein>
<proteinExistence type="predicted"/>
<keyword evidence="1" id="KW-0378">Hydrolase</keyword>
<dbReference type="AlphaFoldDB" id="A0A379WA13"/>
<organism evidence="1 2">
    <name type="scientific">Salmonella enterica I</name>
    <dbReference type="NCBI Taxonomy" id="59201"/>
    <lineage>
        <taxon>Bacteria</taxon>
        <taxon>Pseudomonadati</taxon>
        <taxon>Pseudomonadota</taxon>
        <taxon>Gammaproteobacteria</taxon>
        <taxon>Enterobacterales</taxon>
        <taxon>Enterobacteriaceae</taxon>
        <taxon>Salmonella</taxon>
    </lineage>
</organism>
<evidence type="ECO:0000313" key="1">
    <source>
        <dbReference type="EMBL" id="SUH15673.1"/>
    </source>
</evidence>
<accession>A0A379WA13</accession>
<dbReference type="EMBL" id="UGXS01000004">
    <property type="protein sequence ID" value="SUH15673.1"/>
    <property type="molecule type" value="Genomic_DNA"/>
</dbReference>
<dbReference type="GO" id="GO:0016787">
    <property type="term" value="F:hydrolase activity"/>
    <property type="evidence" value="ECO:0007669"/>
    <property type="project" value="UniProtKB-KW"/>
</dbReference>
<name>A0A379WA13_SALET</name>
<sequence>MNQTHVKFLNDGTAPKSADTWMLYQALTGVWPRRYNHRTKQV</sequence>
<dbReference type="Proteomes" id="UP000255509">
    <property type="component" value="Unassembled WGS sequence"/>
</dbReference>
<gene>
    <name evidence="1" type="ORF">NCTC8258_03406</name>
</gene>